<feature type="non-terminal residue" evidence="2">
    <location>
        <position position="1"/>
    </location>
</feature>
<gene>
    <name evidence="2" type="ORF">B1B_05514</name>
</gene>
<organism evidence="2">
    <name type="scientific">mine drainage metagenome</name>
    <dbReference type="NCBI Taxonomy" id="410659"/>
    <lineage>
        <taxon>unclassified sequences</taxon>
        <taxon>metagenomes</taxon>
        <taxon>ecological metagenomes</taxon>
    </lineage>
</organism>
<feature type="region of interest" description="Disordered" evidence="1">
    <location>
        <begin position="251"/>
        <end position="280"/>
    </location>
</feature>
<reference evidence="2" key="1">
    <citation type="submission" date="2013-08" db="EMBL/GenBank/DDBJ databases">
        <authorList>
            <person name="Mendez C."/>
            <person name="Richter M."/>
            <person name="Ferrer M."/>
            <person name="Sanchez J."/>
        </authorList>
    </citation>
    <scope>NUCLEOTIDE SEQUENCE</scope>
</reference>
<reference evidence="2" key="2">
    <citation type="journal article" date="2014" name="ISME J.">
        <title>Microbial stratification in low pH oxic and suboxic macroscopic growths along an acid mine drainage.</title>
        <authorList>
            <person name="Mendez-Garcia C."/>
            <person name="Mesa V."/>
            <person name="Sprenger R.R."/>
            <person name="Richter M."/>
            <person name="Diez M.S."/>
            <person name="Solano J."/>
            <person name="Bargiela R."/>
            <person name="Golyshina O.V."/>
            <person name="Manteca A."/>
            <person name="Ramos J.L."/>
            <person name="Gallego J.R."/>
            <person name="Llorente I."/>
            <person name="Martins Dos Santos V.A."/>
            <person name="Jensen O.N."/>
            <person name="Pelaez A.I."/>
            <person name="Sanchez J."/>
            <person name="Ferrer M."/>
        </authorList>
    </citation>
    <scope>NUCLEOTIDE SEQUENCE</scope>
</reference>
<name>T1CLK5_9ZZZZ</name>
<dbReference type="AlphaFoldDB" id="T1CLK5"/>
<protein>
    <submittedName>
        <fullName evidence="2">Transposase</fullName>
    </submittedName>
</protein>
<accession>T1CLK5</accession>
<evidence type="ECO:0000313" key="2">
    <source>
        <dbReference type="EMBL" id="EQD68994.1"/>
    </source>
</evidence>
<proteinExistence type="predicted"/>
<sequence length="280" mass="30937">VLAELGPSACSGDSLKIAYSAPIDQISDRDSDADAHSEGKVLTAWAIHCVLDPTSATQLEHWTPTTDLLVLTGIPEEAFQKEIFLRAFDGICHDDPSRTLVVDHTLELEEELTRRWRERFPLPMGETEALAYDRTSVLFFGVTGPIATPGRNPDHQNRLRVNVGAVVSRHDRMLWPPFVARGSRHGMGTMRNLLVELQQAKIVPGLLIVDRGLVGKAIIEEVRETGWHLLGGISKSTKEIREILDTVKVPESPSSVVHATHGEPSTRRRPDGDSGRRSAR</sequence>
<feature type="compositionally biased region" description="Basic and acidic residues" evidence="1">
    <location>
        <begin position="260"/>
        <end position="280"/>
    </location>
</feature>
<dbReference type="EMBL" id="AUZY01003492">
    <property type="protein sequence ID" value="EQD68994.1"/>
    <property type="molecule type" value="Genomic_DNA"/>
</dbReference>
<evidence type="ECO:0000256" key="1">
    <source>
        <dbReference type="SAM" id="MobiDB-lite"/>
    </source>
</evidence>
<comment type="caution">
    <text evidence="2">The sequence shown here is derived from an EMBL/GenBank/DDBJ whole genome shotgun (WGS) entry which is preliminary data.</text>
</comment>